<keyword evidence="1" id="KW-1133">Transmembrane helix</keyword>
<keyword evidence="1" id="KW-0472">Membrane</keyword>
<dbReference type="EMBL" id="JAUHJS010000003">
    <property type="protein sequence ID" value="MDN4165268.1"/>
    <property type="molecule type" value="Genomic_DNA"/>
</dbReference>
<proteinExistence type="predicted"/>
<evidence type="ECO:0000256" key="1">
    <source>
        <dbReference type="SAM" id="Phobius"/>
    </source>
</evidence>
<keyword evidence="1" id="KW-0812">Transmembrane</keyword>
<accession>A0ABT8F473</accession>
<feature type="transmembrane region" description="Helical" evidence="1">
    <location>
        <begin position="47"/>
        <end position="65"/>
    </location>
</feature>
<dbReference type="Proteomes" id="UP001168552">
    <property type="component" value="Unassembled WGS sequence"/>
</dbReference>
<dbReference type="RefSeq" id="WP_320003794.1">
    <property type="nucleotide sequence ID" value="NZ_JAUHJS010000003.1"/>
</dbReference>
<evidence type="ECO:0000313" key="3">
    <source>
        <dbReference type="Proteomes" id="UP001168552"/>
    </source>
</evidence>
<gene>
    <name evidence="2" type="ORF">QWY31_07135</name>
</gene>
<comment type="caution">
    <text evidence="2">The sequence shown here is derived from an EMBL/GenBank/DDBJ whole genome shotgun (WGS) entry which is preliminary data.</text>
</comment>
<evidence type="ECO:0000313" key="2">
    <source>
        <dbReference type="EMBL" id="MDN4165268.1"/>
    </source>
</evidence>
<organism evidence="2 3">
    <name type="scientific">Shiella aurantiaca</name>
    <dbReference type="NCBI Taxonomy" id="3058365"/>
    <lineage>
        <taxon>Bacteria</taxon>
        <taxon>Pseudomonadati</taxon>
        <taxon>Bacteroidota</taxon>
        <taxon>Cytophagia</taxon>
        <taxon>Cytophagales</taxon>
        <taxon>Shiellaceae</taxon>
        <taxon>Shiella</taxon>
    </lineage>
</organism>
<protein>
    <recommendedName>
        <fullName evidence="4">Anti-sigma factor</fullName>
    </recommendedName>
</protein>
<sequence length="182" mass="21124">MKHTDNWEEWLKAQQQDLDALEPRANHWQQIAKALDEQAKPAPSYVWIWKVAAMLLLVLSVALLVERNYRLNPAEKEVNLASVNPKLQEVETYYTQLIAERQLEMSSLSEQAPELEKTFASDLQTLDLVYEQLKETLINNNNDPKIQDAMILNLQLRISILNQQVQILQQVKHVKNHETTSI</sequence>
<reference evidence="2" key="1">
    <citation type="submission" date="2023-06" db="EMBL/GenBank/DDBJ databases">
        <title>Cytophagales bacterium Strain LB-30, isolated from soil.</title>
        <authorList>
            <person name="Liu B."/>
        </authorList>
    </citation>
    <scope>NUCLEOTIDE SEQUENCE</scope>
    <source>
        <strain evidence="2">LB-30</strain>
    </source>
</reference>
<evidence type="ECO:0008006" key="4">
    <source>
        <dbReference type="Google" id="ProtNLM"/>
    </source>
</evidence>
<name>A0ABT8F473_9BACT</name>
<keyword evidence="3" id="KW-1185">Reference proteome</keyword>